<dbReference type="Gene3D" id="1.10.510.10">
    <property type="entry name" value="Transferase(Phosphotransferase) domain 1"/>
    <property type="match status" value="1"/>
</dbReference>
<evidence type="ECO:0000256" key="1">
    <source>
        <dbReference type="ARBA" id="ARBA00012513"/>
    </source>
</evidence>
<dbReference type="GO" id="GO:0016020">
    <property type="term" value="C:membrane"/>
    <property type="evidence" value="ECO:0007669"/>
    <property type="project" value="TreeGrafter"/>
</dbReference>
<gene>
    <name evidence="10" type="ORF">TIFTF001_024253</name>
</gene>
<evidence type="ECO:0000313" key="10">
    <source>
        <dbReference type="EMBL" id="GMN55118.1"/>
    </source>
</evidence>
<keyword evidence="11" id="KW-1185">Reference proteome</keyword>
<comment type="caution">
    <text evidence="10">The sequence shown here is derived from an EMBL/GenBank/DDBJ whole genome shotgun (WGS) entry which is preliminary data.</text>
</comment>
<keyword evidence="6" id="KW-0067">ATP-binding</keyword>
<evidence type="ECO:0000259" key="9">
    <source>
        <dbReference type="PROSITE" id="PS50011"/>
    </source>
</evidence>
<dbReference type="Proteomes" id="UP001187192">
    <property type="component" value="Unassembled WGS sequence"/>
</dbReference>
<dbReference type="GO" id="GO:0004674">
    <property type="term" value="F:protein serine/threonine kinase activity"/>
    <property type="evidence" value="ECO:0007669"/>
    <property type="project" value="UniProtKB-KW"/>
</dbReference>
<keyword evidence="2" id="KW-0723">Serine/threonine-protein kinase</keyword>
<evidence type="ECO:0000256" key="5">
    <source>
        <dbReference type="ARBA" id="ARBA00022777"/>
    </source>
</evidence>
<proteinExistence type="predicted"/>
<dbReference type="Pfam" id="PF00069">
    <property type="entry name" value="Pkinase"/>
    <property type="match status" value="1"/>
</dbReference>
<reference evidence="10" key="1">
    <citation type="submission" date="2023-07" db="EMBL/GenBank/DDBJ databases">
        <title>draft genome sequence of fig (Ficus carica).</title>
        <authorList>
            <person name="Takahashi T."/>
            <person name="Nishimura K."/>
        </authorList>
    </citation>
    <scope>NUCLEOTIDE SEQUENCE</scope>
</reference>
<evidence type="ECO:0000313" key="11">
    <source>
        <dbReference type="Proteomes" id="UP001187192"/>
    </source>
</evidence>
<keyword evidence="5" id="KW-0418">Kinase</keyword>
<comment type="catalytic activity">
    <reaction evidence="7">
        <text>L-threonyl-[protein] + ATP = O-phospho-L-threonyl-[protein] + ADP + H(+)</text>
        <dbReference type="Rhea" id="RHEA:46608"/>
        <dbReference type="Rhea" id="RHEA-COMP:11060"/>
        <dbReference type="Rhea" id="RHEA-COMP:11605"/>
        <dbReference type="ChEBI" id="CHEBI:15378"/>
        <dbReference type="ChEBI" id="CHEBI:30013"/>
        <dbReference type="ChEBI" id="CHEBI:30616"/>
        <dbReference type="ChEBI" id="CHEBI:61977"/>
        <dbReference type="ChEBI" id="CHEBI:456216"/>
        <dbReference type="EC" id="2.7.11.1"/>
    </reaction>
</comment>
<dbReference type="AlphaFoldDB" id="A0AA88DD66"/>
<dbReference type="EMBL" id="BTGU01000055">
    <property type="protein sequence ID" value="GMN55118.1"/>
    <property type="molecule type" value="Genomic_DNA"/>
</dbReference>
<evidence type="ECO:0000256" key="3">
    <source>
        <dbReference type="ARBA" id="ARBA00022679"/>
    </source>
</evidence>
<sequence length="131" mass="14236">MTSFTSAAGLESHAAATIIEYMSNGSLDKWLYLVTDGETRPTELNLLQRLNIAIDVASAIHYLHDECDQQIIHCDLKPSNILLDDEMVAHVSDFGLARLISNTTDFLHSGQTSTIGMKGTIGYVAPGVQVT</sequence>
<evidence type="ECO:0000256" key="8">
    <source>
        <dbReference type="ARBA" id="ARBA00048679"/>
    </source>
</evidence>
<dbReference type="InterPro" id="IPR051564">
    <property type="entry name" value="LRR_receptor-like_kinase"/>
</dbReference>
<feature type="domain" description="Protein kinase" evidence="9">
    <location>
        <begin position="1"/>
        <end position="131"/>
    </location>
</feature>
<evidence type="ECO:0000256" key="7">
    <source>
        <dbReference type="ARBA" id="ARBA00047899"/>
    </source>
</evidence>
<comment type="catalytic activity">
    <reaction evidence="8">
        <text>L-seryl-[protein] + ATP = O-phospho-L-seryl-[protein] + ADP + H(+)</text>
        <dbReference type="Rhea" id="RHEA:17989"/>
        <dbReference type="Rhea" id="RHEA-COMP:9863"/>
        <dbReference type="Rhea" id="RHEA-COMP:11604"/>
        <dbReference type="ChEBI" id="CHEBI:15378"/>
        <dbReference type="ChEBI" id="CHEBI:29999"/>
        <dbReference type="ChEBI" id="CHEBI:30616"/>
        <dbReference type="ChEBI" id="CHEBI:83421"/>
        <dbReference type="ChEBI" id="CHEBI:456216"/>
        <dbReference type="EC" id="2.7.11.1"/>
    </reaction>
</comment>
<dbReference type="PANTHER" id="PTHR48055">
    <property type="entry name" value="LEUCINE-RICH REPEAT RECEPTOR PROTEIN KINASE EMS1"/>
    <property type="match status" value="1"/>
</dbReference>
<accession>A0AA88DD66</accession>
<organism evidence="10 11">
    <name type="scientific">Ficus carica</name>
    <name type="common">Common fig</name>
    <dbReference type="NCBI Taxonomy" id="3494"/>
    <lineage>
        <taxon>Eukaryota</taxon>
        <taxon>Viridiplantae</taxon>
        <taxon>Streptophyta</taxon>
        <taxon>Embryophyta</taxon>
        <taxon>Tracheophyta</taxon>
        <taxon>Spermatophyta</taxon>
        <taxon>Magnoliopsida</taxon>
        <taxon>eudicotyledons</taxon>
        <taxon>Gunneridae</taxon>
        <taxon>Pentapetalae</taxon>
        <taxon>rosids</taxon>
        <taxon>fabids</taxon>
        <taxon>Rosales</taxon>
        <taxon>Moraceae</taxon>
        <taxon>Ficeae</taxon>
        <taxon>Ficus</taxon>
    </lineage>
</organism>
<dbReference type="PROSITE" id="PS50011">
    <property type="entry name" value="PROTEIN_KINASE_DOM"/>
    <property type="match status" value="1"/>
</dbReference>
<dbReference type="InterPro" id="IPR000719">
    <property type="entry name" value="Prot_kinase_dom"/>
</dbReference>
<dbReference type="GO" id="GO:0005524">
    <property type="term" value="F:ATP binding"/>
    <property type="evidence" value="ECO:0007669"/>
    <property type="project" value="UniProtKB-KW"/>
</dbReference>
<evidence type="ECO:0000256" key="4">
    <source>
        <dbReference type="ARBA" id="ARBA00022741"/>
    </source>
</evidence>
<dbReference type="InterPro" id="IPR011009">
    <property type="entry name" value="Kinase-like_dom_sf"/>
</dbReference>
<dbReference type="SUPFAM" id="SSF56112">
    <property type="entry name" value="Protein kinase-like (PK-like)"/>
    <property type="match status" value="1"/>
</dbReference>
<keyword evidence="4" id="KW-0547">Nucleotide-binding</keyword>
<evidence type="ECO:0000256" key="6">
    <source>
        <dbReference type="ARBA" id="ARBA00022840"/>
    </source>
</evidence>
<protein>
    <recommendedName>
        <fullName evidence="1">non-specific serine/threonine protein kinase</fullName>
        <ecNumber evidence="1">2.7.11.1</ecNumber>
    </recommendedName>
</protein>
<name>A0AA88DD66_FICCA</name>
<dbReference type="EC" id="2.7.11.1" evidence="1"/>
<dbReference type="PANTHER" id="PTHR48055:SF55">
    <property type="entry name" value="PROTEIN KINASE DOMAIN-CONTAINING PROTEIN"/>
    <property type="match status" value="1"/>
</dbReference>
<dbReference type="InterPro" id="IPR008271">
    <property type="entry name" value="Ser/Thr_kinase_AS"/>
</dbReference>
<keyword evidence="3" id="KW-0808">Transferase</keyword>
<dbReference type="PROSITE" id="PS00108">
    <property type="entry name" value="PROTEIN_KINASE_ST"/>
    <property type="match status" value="1"/>
</dbReference>
<evidence type="ECO:0000256" key="2">
    <source>
        <dbReference type="ARBA" id="ARBA00022527"/>
    </source>
</evidence>
<dbReference type="FunFam" id="1.10.510.10:FF:001023">
    <property type="entry name" value="Os07g0541700 protein"/>
    <property type="match status" value="1"/>
</dbReference>